<dbReference type="GO" id="GO:0008170">
    <property type="term" value="F:N-methyltransferase activity"/>
    <property type="evidence" value="ECO:0007669"/>
    <property type="project" value="InterPro"/>
</dbReference>
<proteinExistence type="predicted"/>
<dbReference type="RefSeq" id="WP_116185467.1">
    <property type="nucleotide sequence ID" value="NZ_QTJX01000004.1"/>
</dbReference>
<dbReference type="SUPFAM" id="SSF53335">
    <property type="entry name" value="S-adenosyl-L-methionine-dependent methyltransferases"/>
    <property type="match status" value="1"/>
</dbReference>
<dbReference type="GO" id="GO:0003677">
    <property type="term" value="F:DNA binding"/>
    <property type="evidence" value="ECO:0007669"/>
    <property type="project" value="InterPro"/>
</dbReference>
<dbReference type="InterPro" id="IPR002941">
    <property type="entry name" value="DNA_methylase_N4/N6"/>
</dbReference>
<evidence type="ECO:0000313" key="4">
    <source>
        <dbReference type="EMBL" id="RDY58478.1"/>
    </source>
</evidence>
<dbReference type="PROSITE" id="PS51192">
    <property type="entry name" value="HELICASE_ATP_BIND_1"/>
    <property type="match status" value="1"/>
</dbReference>
<evidence type="ECO:0000256" key="1">
    <source>
        <dbReference type="ARBA" id="ARBA00022603"/>
    </source>
</evidence>
<keyword evidence="5" id="KW-1185">Reference proteome</keyword>
<dbReference type="Pfam" id="PF00271">
    <property type="entry name" value="Helicase_C"/>
    <property type="match status" value="1"/>
</dbReference>
<dbReference type="GO" id="GO:0032259">
    <property type="term" value="P:methylation"/>
    <property type="evidence" value="ECO:0007669"/>
    <property type="project" value="UniProtKB-KW"/>
</dbReference>
<dbReference type="Pfam" id="PF01555">
    <property type="entry name" value="N6_N4_Mtase"/>
    <property type="match status" value="1"/>
</dbReference>
<protein>
    <submittedName>
        <fullName evidence="4">DNA methylase N-4</fullName>
    </submittedName>
</protein>
<dbReference type="Gene3D" id="3.40.50.300">
    <property type="entry name" value="P-loop containing nucleotide triphosphate hydrolases"/>
    <property type="match status" value="2"/>
</dbReference>
<keyword evidence="1 4" id="KW-0489">Methyltransferase</keyword>
<gene>
    <name evidence="4" type="ORF">DX873_15875</name>
</gene>
<dbReference type="InterPro" id="IPR001650">
    <property type="entry name" value="Helicase_C-like"/>
</dbReference>
<dbReference type="SMART" id="SM00487">
    <property type="entry name" value="DEXDc"/>
    <property type="match status" value="1"/>
</dbReference>
<evidence type="ECO:0000256" key="2">
    <source>
        <dbReference type="ARBA" id="ARBA00022679"/>
    </source>
</evidence>
<name>A0A371JMV7_9FLAO</name>
<keyword evidence="2" id="KW-0808">Transferase</keyword>
<dbReference type="InterPro" id="IPR029063">
    <property type="entry name" value="SAM-dependent_MTases_sf"/>
</dbReference>
<reference evidence="4 5" key="1">
    <citation type="submission" date="2018-08" db="EMBL/GenBank/DDBJ databases">
        <title>Muricauda nanhaiensis sp. nov., isolated from seawater of the South China Sea.</title>
        <authorList>
            <person name="Dang Y."/>
        </authorList>
    </citation>
    <scope>NUCLEOTIDE SEQUENCE [LARGE SCALE GENOMIC DNA]</scope>
    <source>
        <strain evidence="4 5">SM1704</strain>
    </source>
</reference>
<dbReference type="PANTHER" id="PTHR45629">
    <property type="entry name" value="SNF2/RAD54 FAMILY MEMBER"/>
    <property type="match status" value="1"/>
</dbReference>
<comment type="caution">
    <text evidence="4">The sequence shown here is derived from an EMBL/GenBank/DDBJ whole genome shotgun (WGS) entry which is preliminary data.</text>
</comment>
<dbReference type="EMBL" id="QTJX01000004">
    <property type="protein sequence ID" value="RDY58478.1"/>
    <property type="molecule type" value="Genomic_DNA"/>
</dbReference>
<dbReference type="InterPro" id="IPR027417">
    <property type="entry name" value="P-loop_NTPase"/>
</dbReference>
<evidence type="ECO:0000259" key="3">
    <source>
        <dbReference type="PROSITE" id="PS51192"/>
    </source>
</evidence>
<dbReference type="Gene3D" id="3.40.50.150">
    <property type="entry name" value="Vaccinia Virus protein VP39"/>
    <property type="match status" value="1"/>
</dbReference>
<dbReference type="OrthoDB" id="9800801at2"/>
<evidence type="ECO:0000313" key="5">
    <source>
        <dbReference type="Proteomes" id="UP000261828"/>
    </source>
</evidence>
<accession>A0A371JMV7</accession>
<dbReference type="Proteomes" id="UP000261828">
    <property type="component" value="Unassembled WGS sequence"/>
</dbReference>
<dbReference type="InterPro" id="IPR014001">
    <property type="entry name" value="Helicase_ATP-bd"/>
</dbReference>
<dbReference type="InterPro" id="IPR050496">
    <property type="entry name" value="SNF2_RAD54_helicase_repair"/>
</dbReference>
<feature type="domain" description="Helicase ATP-binding" evidence="3">
    <location>
        <begin position="38"/>
        <end position="192"/>
    </location>
</feature>
<organism evidence="4 5">
    <name type="scientific">Flagellimonas nanhaiensis</name>
    <dbReference type="NCBI Taxonomy" id="2292706"/>
    <lineage>
        <taxon>Bacteria</taxon>
        <taxon>Pseudomonadati</taxon>
        <taxon>Bacteroidota</taxon>
        <taxon>Flavobacteriia</taxon>
        <taxon>Flavobacteriales</taxon>
        <taxon>Flavobacteriaceae</taxon>
        <taxon>Flagellimonas</taxon>
    </lineage>
</organism>
<dbReference type="SUPFAM" id="SSF52540">
    <property type="entry name" value="P-loop containing nucleoside triphosphate hydrolases"/>
    <property type="match status" value="2"/>
</dbReference>
<dbReference type="PANTHER" id="PTHR45629:SF7">
    <property type="entry name" value="DNA EXCISION REPAIR PROTEIN ERCC-6-RELATED"/>
    <property type="match status" value="1"/>
</dbReference>
<dbReference type="AlphaFoldDB" id="A0A371JMV7"/>
<sequence>MDYTQFLESKIIVAENYGFDVEPCQLSKELFPHQGAIVPWMASGGRRACFASFGMGKTFMQLELARLVIDHTGKPFLIGLPIAVAGEFKRDNQKLKTGFDIEYITDSDKIDDYQPKIYLTNYERIRKGDIDPTKFGGVSLDEASILRNLKTETTNYVLEHFSKVPYRYVFTATPTPNNYIEILNYAVFLGVVDRGHALTRFFQRDSTKAGHLTLYPHKKEEFWKWVSTWAVFLNKPSDLGFDDTGYILPTHEIVQHEVESPTCSDLTNREGKRIMFRDVTKSLLDTSREKSESIDIRVKKAMEIIDANPSATYIIWHHREAERMALEKALKQRKEIGFRSVYGSQPNHLKEKLLQEFSIGKYQILLSKPIIAGQGCNFQEHCHNAIFLGIDYKFNDTIQAVHRIYRFMQLYQVTTHFIYTENEYEVWKELQRKWKNHIELQTEMVNLVREYGLNTNKITADMKRQIFNKRRTAEVGNAKVFNDDTVMVHQEMESNSTGMILTSIPFGDHYEYSDNYNDFGHNYGNDKFFEQMDHLTPNLLRTLKPGRVAAIHVKDRIQYSHQNNVGFTTIKDFSGQTVQHFEKHGFHLVGKITVTTDVVRENNQTYRLTWGEQRKDATKMGVGLPEYILLFRKSPSDSKNAYADDPVVKKIDEYLLSLWQLDAHAYWKSSGNRFLSSEELSQHDMKYVYNLWKSFDKTNIYNFQEHLRVCDDLDSHGRLSKLFMTIPPTSNSDMVWTDINRMNTLNANQVNRKREKHICPLQLDIIERLIFRFSNEGDLIDDPFGGLFSTPFMALKMDRKAISVELNPDYYDDGLFYLKGLEFELNAPTILDMVS</sequence>